<dbReference type="InterPro" id="IPR057574">
    <property type="entry name" value="nSTAND_NTPase5_dom"/>
</dbReference>
<evidence type="ECO:0000256" key="1">
    <source>
        <dbReference type="SAM" id="MobiDB-lite"/>
    </source>
</evidence>
<dbReference type="RefSeq" id="WP_258302978.1">
    <property type="nucleotide sequence ID" value="NZ_CP078063.1"/>
</dbReference>
<feature type="domain" description="Methanogenesis regulatory protein FilR1 middle" evidence="2">
    <location>
        <begin position="123"/>
        <end position="254"/>
    </location>
</feature>
<dbReference type="Pfam" id="PF13424">
    <property type="entry name" value="TPR_12"/>
    <property type="match status" value="1"/>
</dbReference>
<dbReference type="InterPro" id="IPR019734">
    <property type="entry name" value="TPR_rpt"/>
</dbReference>
<dbReference type="SUPFAM" id="SSF52540">
    <property type="entry name" value="P-loop containing nucleoside triphosphate hydrolases"/>
    <property type="match status" value="1"/>
</dbReference>
<dbReference type="InterPro" id="IPR027417">
    <property type="entry name" value="P-loop_NTPase"/>
</dbReference>
<organism evidence="5 6">
    <name type="scientific">Haloferax larsenii</name>
    <dbReference type="NCBI Taxonomy" id="302484"/>
    <lineage>
        <taxon>Archaea</taxon>
        <taxon>Methanobacteriati</taxon>
        <taxon>Methanobacteriota</taxon>
        <taxon>Stenosarchaea group</taxon>
        <taxon>Halobacteria</taxon>
        <taxon>Halobacteriales</taxon>
        <taxon>Haloferacaceae</taxon>
        <taxon>Haloferax</taxon>
    </lineage>
</organism>
<dbReference type="Proteomes" id="UP001058330">
    <property type="component" value="Chromosome"/>
</dbReference>
<sequence>MTPDRDRVTEHLELVSDRFDFLRVLDASSLDKRELTEALPYSRSTVDRAIRDLVAAGLVTESNAEFSTSLTGQYLTERFESYRNDVDDVLELDTVLSDLPTDYPLPATPLLGADVELSASATPHRPVELLAEEISATGYGTMVFPQLPNRIFVERLTECINGGTACRLVVPEAVVTALWRAFPELLEAIQTTPDVNLRVGDVPPYAFGHTVADGVPRSTVVIYDDSGQIRGVLRNTSTAAVTWARQHTQSVWEDASPFDLEGRLGNDTRERDAIDGGGSDAHRDAETDFSDATGGATDADTDADADADTDTQTEADIHIGTDTDTDATEVSNAMSVRGESLPTTLESQGLVRLSADYFDRVGISPPLACWRAGFDLGEVRVGYALDRERPTSSGRETVTEELFHALRDGRDRVVVGPPGSGKSTVCMSVACRWYERELGPVLYRKSGERDSLTATAHLGSYLADAPGHALVVVEDATRSEANAVFELVREFADDTTVTFLLDSRENEWRDGQLRGSARLESHRIHAIEEVTVPPIDERERERIVDHFEATVDQAVDIDPEELRPGDDDELAPGEMYLFFHRLARYVEPAMRDTGGPTSLADDIDNVYDDLRAVDEEVGVDVGVLVNLLNASGIGVDTPLAYALASTGAEEQQVEAALDALERSVLYSAFGGDQPERVRTVHETWSTQFLQRLLEVESERRARRRFERCLDALFSLSDDAEARRAVQSVFGGTADIVRTIADDPGAWGNRLVRNVFELGVNNPRLSPLYAETDYSRVSVPDACDDELRIDVRRWRARMFVNGGELDRALREFESLSDYDDDRFDEETLIRARADGYAGLSEVERHNSNFERAREMAMAALDRFERIDDDVGRSDVLNALGSIASHTGEFGGARTHYERALELRRSVGDTVRVASTLSNLARAEQVLGDYDEAREHAQESHQLRREQGYRWGEALALSILGLIELVDGTLDKAARYTRLALEIRRDIGDEMGAASSSTNYGKIELDRGNLEAARDRFTTVFDSLDDDELGWIRGNSHHGLSQVLLELEAYDDVLEHADEAANLLEGNESQLTELLTIQARAHLGRGDIADARALAADALERATAHDDEEPNARANAAFGLVLVAEGDIDRGIDYLETGVETAPTTALEGRVRLQLADALQSAGLDADALSQLEQGVECFSAVDARVRERKTALRGVELARSLGDDETEAALEAHLEDEVKPAELPNRFGEQK</sequence>
<dbReference type="PANTHER" id="PTHR47691:SF3">
    <property type="entry name" value="HTH-TYPE TRANSCRIPTIONAL REGULATOR RV0890C-RELATED"/>
    <property type="match status" value="1"/>
</dbReference>
<dbReference type="SUPFAM" id="SSF48452">
    <property type="entry name" value="TPR-like"/>
    <property type="match status" value="2"/>
</dbReference>
<evidence type="ECO:0000313" key="5">
    <source>
        <dbReference type="EMBL" id="UVE51094.1"/>
    </source>
</evidence>
<dbReference type="Pfam" id="PF13374">
    <property type="entry name" value="TPR_10"/>
    <property type="match status" value="1"/>
</dbReference>
<accession>A0ABY5RFY7</accession>
<dbReference type="InterPro" id="IPR011990">
    <property type="entry name" value="TPR-like_helical_dom_sf"/>
</dbReference>
<evidence type="ECO:0000259" key="4">
    <source>
        <dbReference type="Pfam" id="PF25213"/>
    </source>
</evidence>
<dbReference type="Pfam" id="PF25199">
    <property type="entry name" value="nSTAND_NTPase5"/>
    <property type="match status" value="1"/>
</dbReference>
<dbReference type="InterPro" id="IPR036390">
    <property type="entry name" value="WH_DNA-bd_sf"/>
</dbReference>
<proteinExistence type="predicted"/>
<evidence type="ECO:0000259" key="2">
    <source>
        <dbReference type="Pfam" id="PF08350"/>
    </source>
</evidence>
<protein>
    <submittedName>
        <fullName evidence="5">Tetratricopeptide repeat protein</fullName>
    </submittedName>
</protein>
<feature type="domain" description="HVO-A0261-like N-terminal" evidence="4">
    <location>
        <begin position="12"/>
        <end position="87"/>
    </location>
</feature>
<evidence type="ECO:0000313" key="6">
    <source>
        <dbReference type="Proteomes" id="UP001058330"/>
    </source>
</evidence>
<name>A0ABY5RFY7_HALLR</name>
<reference evidence="5" key="1">
    <citation type="submission" date="2021-07" db="EMBL/GenBank/DDBJ databases">
        <title>Studies on halocins as antimicrobial molecules from haloarchaea.</title>
        <authorList>
            <person name="Kumar S."/>
            <person name="Khare S.K."/>
        </authorList>
    </citation>
    <scope>NUCLEOTIDE SEQUENCE</scope>
    <source>
        <strain evidence="5">NCIM 5678</strain>
    </source>
</reference>
<dbReference type="Gene3D" id="1.25.40.10">
    <property type="entry name" value="Tetratricopeptide repeat domain"/>
    <property type="match status" value="2"/>
</dbReference>
<dbReference type="PANTHER" id="PTHR47691">
    <property type="entry name" value="REGULATOR-RELATED"/>
    <property type="match status" value="1"/>
</dbReference>
<dbReference type="EMBL" id="CP078063">
    <property type="protein sequence ID" value="UVE51094.1"/>
    <property type="molecule type" value="Genomic_DNA"/>
</dbReference>
<feature type="compositionally biased region" description="Basic and acidic residues" evidence="1">
    <location>
        <begin position="260"/>
        <end position="286"/>
    </location>
</feature>
<feature type="region of interest" description="Disordered" evidence="1">
    <location>
        <begin position="258"/>
        <end position="316"/>
    </location>
</feature>
<dbReference type="Pfam" id="PF25213">
    <property type="entry name" value="HVO_A0261_N"/>
    <property type="match status" value="1"/>
</dbReference>
<dbReference type="SUPFAM" id="SSF46785">
    <property type="entry name" value="Winged helix' DNA-binding domain"/>
    <property type="match status" value="1"/>
</dbReference>
<dbReference type="GeneID" id="74528071"/>
<feature type="domain" description="Novel STAND NTPase 5" evidence="3">
    <location>
        <begin position="406"/>
        <end position="511"/>
    </location>
</feature>
<gene>
    <name evidence="5" type="ORF">KU306_04200</name>
</gene>
<dbReference type="InterPro" id="IPR057527">
    <property type="entry name" value="HVO_A0261-like_N"/>
</dbReference>
<evidence type="ECO:0000259" key="3">
    <source>
        <dbReference type="Pfam" id="PF25199"/>
    </source>
</evidence>
<dbReference type="SMART" id="SM00028">
    <property type="entry name" value="TPR"/>
    <property type="match status" value="7"/>
</dbReference>
<feature type="compositionally biased region" description="Acidic residues" evidence="1">
    <location>
        <begin position="299"/>
        <end position="313"/>
    </location>
</feature>
<dbReference type="InterPro" id="IPR013561">
    <property type="entry name" value="FilR1_middle_dom"/>
</dbReference>
<dbReference type="Pfam" id="PF08350">
    <property type="entry name" value="FilR1_middle"/>
    <property type="match status" value="1"/>
</dbReference>
<keyword evidence="6" id="KW-1185">Reference proteome</keyword>